<dbReference type="AlphaFoldDB" id="A0A8I0GEN2"/>
<evidence type="ECO:0000256" key="2">
    <source>
        <dbReference type="ARBA" id="ARBA00022679"/>
    </source>
</evidence>
<dbReference type="GO" id="GO:0016757">
    <property type="term" value="F:glycosyltransferase activity"/>
    <property type="evidence" value="ECO:0007669"/>
    <property type="project" value="UniProtKB-KW"/>
</dbReference>
<name>A0A8I0GEN2_9ACTO</name>
<dbReference type="Gene3D" id="3.40.50.2000">
    <property type="entry name" value="Glycogen Phosphorylase B"/>
    <property type="match status" value="2"/>
</dbReference>
<reference evidence="4 5" key="1">
    <citation type="submission" date="2020-08" db="EMBL/GenBank/DDBJ databases">
        <title>Winkia gen. nov., sp. nov., isolated from faeces of the Anser albifrons in China.</title>
        <authorList>
            <person name="Liu Q."/>
        </authorList>
    </citation>
    <scope>NUCLEOTIDE SEQUENCE [LARGE SCALE GENOMIC DNA]</scope>
    <source>
        <strain evidence="4 5">C62</strain>
    </source>
</reference>
<accession>A0A8I0GEN2</accession>
<evidence type="ECO:0000313" key="4">
    <source>
        <dbReference type="EMBL" id="MBD3690108.1"/>
    </source>
</evidence>
<evidence type="ECO:0000256" key="1">
    <source>
        <dbReference type="ARBA" id="ARBA00022676"/>
    </source>
</evidence>
<dbReference type="SUPFAM" id="SSF53756">
    <property type="entry name" value="UDP-Glycosyltransferase/glycogen phosphorylase"/>
    <property type="match status" value="1"/>
</dbReference>
<protein>
    <submittedName>
        <fullName evidence="4">Glycosyltransferase family 4 protein</fullName>
    </submittedName>
</protein>
<dbReference type="Pfam" id="PF13439">
    <property type="entry name" value="Glyco_transf_4"/>
    <property type="match status" value="1"/>
</dbReference>
<dbReference type="EMBL" id="JACRUO010000002">
    <property type="protein sequence ID" value="MBD3690108.1"/>
    <property type="molecule type" value="Genomic_DNA"/>
</dbReference>
<sequence length="313" mass="34016">MYGAATRVLHINEVARVPSTLVETARSQGKNWRLHRIPAATPPWGPAIRARARDYAGSLALRRGADIVHVHYGVNGYYAWGMDAPTVLHLHGSDIRTDIHRHPHSALLRAALRRADLVLFATPDLADLVTPYRPDAHYLPNPIPPRFLTPTATRRQRRLVVAARWDDSKGGMDLVRAAGRLVEAGVEVHGFDWGTYATQAADLGVICHPLMEIDTLQVFLASARLVIGQQAVPALSMLDLQALAQGTPVLSPFTAPGITTTSLDSLVAEALAAWSLTDRELAAAGETGNAWVRAHHVPEATVAALEEHYRALV</sequence>
<evidence type="ECO:0000259" key="3">
    <source>
        <dbReference type="Pfam" id="PF13439"/>
    </source>
</evidence>
<evidence type="ECO:0000313" key="5">
    <source>
        <dbReference type="Proteomes" id="UP000627538"/>
    </source>
</evidence>
<keyword evidence="1" id="KW-0328">Glycosyltransferase</keyword>
<dbReference type="InterPro" id="IPR028098">
    <property type="entry name" value="Glyco_trans_4-like_N"/>
</dbReference>
<feature type="domain" description="Glycosyltransferase subfamily 4-like N-terminal" evidence="3">
    <location>
        <begin position="33"/>
        <end position="145"/>
    </location>
</feature>
<comment type="caution">
    <text evidence="4">The sequence shown here is derived from an EMBL/GenBank/DDBJ whole genome shotgun (WGS) entry which is preliminary data.</text>
</comment>
<keyword evidence="5" id="KW-1185">Reference proteome</keyword>
<gene>
    <name evidence="4" type="ORF">H8R10_07705</name>
</gene>
<dbReference type="Proteomes" id="UP000627538">
    <property type="component" value="Unassembled WGS sequence"/>
</dbReference>
<proteinExistence type="predicted"/>
<keyword evidence="2 4" id="KW-0808">Transferase</keyword>
<dbReference type="RefSeq" id="WP_191072203.1">
    <property type="nucleotide sequence ID" value="NZ_CP060506.1"/>
</dbReference>
<organism evidence="4 5">
    <name type="scientific">Nanchangia anserum</name>
    <dbReference type="NCBI Taxonomy" id="2692125"/>
    <lineage>
        <taxon>Bacteria</taxon>
        <taxon>Bacillati</taxon>
        <taxon>Actinomycetota</taxon>
        <taxon>Actinomycetes</taxon>
        <taxon>Actinomycetales</taxon>
        <taxon>Actinomycetaceae</taxon>
        <taxon>Nanchangia</taxon>
    </lineage>
</organism>